<dbReference type="PANTHER" id="PTHR12246">
    <property type="entry name" value="PALMITOYLTRANSFERASE ZDHHC16"/>
    <property type="match status" value="1"/>
</dbReference>
<dbReference type="GO" id="GO:0019706">
    <property type="term" value="F:protein-cysteine S-palmitoyltransferase activity"/>
    <property type="evidence" value="ECO:0007669"/>
    <property type="project" value="UniProtKB-EC"/>
</dbReference>
<evidence type="ECO:0000256" key="5">
    <source>
        <dbReference type="ARBA" id="ARBA00023136"/>
    </source>
</evidence>
<feature type="transmembrane region" description="Helical" evidence="7">
    <location>
        <begin position="192"/>
        <end position="215"/>
    </location>
</feature>
<dbReference type="PROSITE" id="PS50216">
    <property type="entry name" value="DHHC"/>
    <property type="match status" value="1"/>
</dbReference>
<feature type="domain" description="Palmitoyltransferase DHHC" evidence="8">
    <location>
        <begin position="147"/>
        <end position="302"/>
    </location>
</feature>
<evidence type="ECO:0000313" key="9">
    <source>
        <dbReference type="EMBL" id="JAS07649.1"/>
    </source>
</evidence>
<evidence type="ECO:0000256" key="4">
    <source>
        <dbReference type="ARBA" id="ARBA00022989"/>
    </source>
</evidence>
<reference evidence="9" key="1">
    <citation type="submission" date="2015-12" db="EMBL/GenBank/DDBJ databases">
        <title>De novo transcriptome assembly of four potential Pierce s Disease insect vectors from Arizona vineyards.</title>
        <authorList>
            <person name="Tassone E.E."/>
        </authorList>
    </citation>
    <scope>NUCLEOTIDE SEQUENCE</scope>
</reference>
<gene>
    <name evidence="10" type="ORF">g.36447</name>
    <name evidence="9" type="ORF">g.36456</name>
</gene>
<evidence type="ECO:0000256" key="3">
    <source>
        <dbReference type="ARBA" id="ARBA00022692"/>
    </source>
</evidence>
<dbReference type="GO" id="GO:0016020">
    <property type="term" value="C:membrane"/>
    <property type="evidence" value="ECO:0007669"/>
    <property type="project" value="UniProtKB-SubCell"/>
</dbReference>
<evidence type="ECO:0000313" key="10">
    <source>
        <dbReference type="EMBL" id="JAS27538.1"/>
    </source>
</evidence>
<evidence type="ECO:0000259" key="8">
    <source>
        <dbReference type="Pfam" id="PF01529"/>
    </source>
</evidence>
<dbReference type="Pfam" id="PF01529">
    <property type="entry name" value="DHHC"/>
    <property type="match status" value="1"/>
</dbReference>
<dbReference type="EC" id="2.3.1.225" evidence="7"/>
<evidence type="ECO:0000256" key="7">
    <source>
        <dbReference type="RuleBase" id="RU079119"/>
    </source>
</evidence>
<keyword evidence="6 7" id="KW-0012">Acyltransferase</keyword>
<comment type="domain">
    <text evidence="7">The DHHC domain is required for palmitoyltransferase activity.</text>
</comment>
<comment type="catalytic activity">
    <reaction evidence="7">
        <text>L-cysteinyl-[protein] + hexadecanoyl-CoA = S-hexadecanoyl-L-cysteinyl-[protein] + CoA</text>
        <dbReference type="Rhea" id="RHEA:36683"/>
        <dbReference type="Rhea" id="RHEA-COMP:10131"/>
        <dbReference type="Rhea" id="RHEA-COMP:11032"/>
        <dbReference type="ChEBI" id="CHEBI:29950"/>
        <dbReference type="ChEBI" id="CHEBI:57287"/>
        <dbReference type="ChEBI" id="CHEBI:57379"/>
        <dbReference type="ChEBI" id="CHEBI:74151"/>
        <dbReference type="EC" id="2.3.1.225"/>
    </reaction>
</comment>
<organism evidence="9">
    <name type="scientific">Clastoptera arizonana</name>
    <name type="common">Arizona spittle bug</name>
    <dbReference type="NCBI Taxonomy" id="38151"/>
    <lineage>
        <taxon>Eukaryota</taxon>
        <taxon>Metazoa</taxon>
        <taxon>Ecdysozoa</taxon>
        <taxon>Arthropoda</taxon>
        <taxon>Hexapoda</taxon>
        <taxon>Insecta</taxon>
        <taxon>Pterygota</taxon>
        <taxon>Neoptera</taxon>
        <taxon>Paraneoptera</taxon>
        <taxon>Hemiptera</taxon>
        <taxon>Auchenorrhyncha</taxon>
        <taxon>Cercopoidea</taxon>
        <taxon>Clastopteridae</taxon>
        <taxon>Clastoptera</taxon>
    </lineage>
</organism>
<keyword evidence="5 7" id="KW-0472">Membrane</keyword>
<feature type="transmembrane region" description="Helical" evidence="7">
    <location>
        <begin position="108"/>
        <end position="127"/>
    </location>
</feature>
<keyword evidence="4 7" id="KW-1133">Transmembrane helix</keyword>
<feature type="transmembrane region" description="Helical" evidence="7">
    <location>
        <begin position="266"/>
        <end position="287"/>
    </location>
</feature>
<dbReference type="EMBL" id="GEDC01009760">
    <property type="protein sequence ID" value="JAS27538.1"/>
    <property type="molecule type" value="Transcribed_RNA"/>
</dbReference>
<keyword evidence="2 7" id="KW-0808">Transferase</keyword>
<comment type="similarity">
    <text evidence="7">Belongs to the DHHC palmitoyltransferase family.</text>
</comment>
<evidence type="ECO:0000256" key="2">
    <source>
        <dbReference type="ARBA" id="ARBA00022679"/>
    </source>
</evidence>
<dbReference type="InterPro" id="IPR001594">
    <property type="entry name" value="Palmitoyltrfase_DHHC"/>
</dbReference>
<evidence type="ECO:0000256" key="6">
    <source>
        <dbReference type="ARBA" id="ARBA00023315"/>
    </source>
</evidence>
<feature type="transmembrane region" description="Helical" evidence="7">
    <location>
        <begin position="75"/>
        <end position="96"/>
    </location>
</feature>
<comment type="subcellular location">
    <subcellularLocation>
        <location evidence="1">Membrane</location>
        <topology evidence="1">Multi-pass membrane protein</topology>
    </subcellularLocation>
</comment>
<dbReference type="InterPro" id="IPR039859">
    <property type="entry name" value="PFA4/ZDH16/20/ERF2-like"/>
</dbReference>
<protein>
    <recommendedName>
        <fullName evidence="7">Palmitoyltransferase</fullName>
        <ecNumber evidence="7">2.3.1.225</ecNumber>
    </recommendedName>
</protein>
<sequence length="385" mass="44956">MKNFLFSYVYFGNLNQDLQKSKLGNNFFTMKWQYLKICLKSLFFNAHVDFNYVSDILMEPIIWFVDNFTKFLGPFFVLCVTVLMTTVIVISFWIGLPYWWERSCNFTIGLLVVGHWLMINTLFYYYMGVAISPGYPPQGSLIPEAVTICKKCIAPKPPRTHHCSVCNRCVLKMDHHCPWLNNCVGFNNHRYFFMYIIFITLSTLFIIIFGFNLVYQEVWLGTNKDYETLIGHPIHFNISSGESSWDEEMENREISSLEKSSWRRRAIIFMAFICFGSFLALGCLSSWHARLIGRGETSIEAHINNAEIKRLAALNKVYINPYNFGLRRNWETFLGFGKNRSWIWILIPSMHKPSGDGLIWPTVHSDKDVTFSKHTSFTKLDKKDN</sequence>
<name>A0A1B6C307_9HEMI</name>
<keyword evidence="3 7" id="KW-0812">Transmembrane</keyword>
<accession>A0A1B6C307</accession>
<evidence type="ECO:0000256" key="1">
    <source>
        <dbReference type="ARBA" id="ARBA00004141"/>
    </source>
</evidence>
<dbReference type="AlphaFoldDB" id="A0A1B6C307"/>
<proteinExistence type="inferred from homology"/>
<dbReference type="EMBL" id="GEDC01029649">
    <property type="protein sequence ID" value="JAS07649.1"/>
    <property type="molecule type" value="Transcribed_RNA"/>
</dbReference>